<proteinExistence type="predicted"/>
<dbReference type="AlphaFoldDB" id="A0A1V9G4K2"/>
<reference evidence="2 3" key="1">
    <citation type="submission" date="2016-03" db="EMBL/GenBank/DDBJ databases">
        <title>Niastella vici sp. nov., isolated from farmland soil.</title>
        <authorList>
            <person name="Chen L."/>
            <person name="Wang D."/>
            <person name="Yang S."/>
            <person name="Wang G."/>
        </authorList>
    </citation>
    <scope>NUCLEOTIDE SEQUENCE [LARGE SCALE GENOMIC DNA]</scope>
    <source>
        <strain evidence="2 3">DJ57</strain>
    </source>
</reference>
<keyword evidence="3" id="KW-1185">Reference proteome</keyword>
<dbReference type="EMBL" id="LVYD01000024">
    <property type="protein sequence ID" value="OQP65386.1"/>
    <property type="molecule type" value="Genomic_DNA"/>
</dbReference>
<feature type="signal peptide" evidence="1">
    <location>
        <begin position="1"/>
        <end position="23"/>
    </location>
</feature>
<evidence type="ECO:0000256" key="1">
    <source>
        <dbReference type="SAM" id="SignalP"/>
    </source>
</evidence>
<keyword evidence="1" id="KW-0732">Signal</keyword>
<comment type="caution">
    <text evidence="2">The sequence shown here is derived from an EMBL/GenBank/DDBJ whole genome shotgun (WGS) entry which is preliminary data.</text>
</comment>
<evidence type="ECO:0000313" key="2">
    <source>
        <dbReference type="EMBL" id="OQP65386.1"/>
    </source>
</evidence>
<protein>
    <recommendedName>
        <fullName evidence="4">TonB C-terminal domain-containing protein</fullName>
    </recommendedName>
</protein>
<dbReference type="STRING" id="1703345.A3860_17115"/>
<sequence length="151" mass="16615">MKSIIILAIAVLKLSGLSAQFVAKVEVKEPIQGLCNDKEVYSPFPMFKGQKQAVCAVTDEEIVKRLDSGATFLKDNPKTKDKGMVGLWINCKGEMVKCEMDNKTKDATLDSQIVAVFSALGKWEAGSIDGKPVDTYRLFSFEIKKGKIALH</sequence>
<evidence type="ECO:0008006" key="4">
    <source>
        <dbReference type="Google" id="ProtNLM"/>
    </source>
</evidence>
<feature type="chain" id="PRO_5012031629" description="TonB C-terminal domain-containing protein" evidence="1">
    <location>
        <begin position="24"/>
        <end position="151"/>
    </location>
</feature>
<accession>A0A1V9G4K2</accession>
<gene>
    <name evidence="2" type="ORF">A3860_17115</name>
</gene>
<organism evidence="2 3">
    <name type="scientific">Niastella vici</name>
    <dbReference type="NCBI Taxonomy" id="1703345"/>
    <lineage>
        <taxon>Bacteria</taxon>
        <taxon>Pseudomonadati</taxon>
        <taxon>Bacteroidota</taxon>
        <taxon>Chitinophagia</taxon>
        <taxon>Chitinophagales</taxon>
        <taxon>Chitinophagaceae</taxon>
        <taxon>Niastella</taxon>
    </lineage>
</organism>
<dbReference type="RefSeq" id="WP_081146158.1">
    <property type="nucleotide sequence ID" value="NZ_LVYD01000024.1"/>
</dbReference>
<evidence type="ECO:0000313" key="3">
    <source>
        <dbReference type="Proteomes" id="UP000192796"/>
    </source>
</evidence>
<dbReference type="OrthoDB" id="1442799at2"/>
<name>A0A1V9G4K2_9BACT</name>
<dbReference type="Proteomes" id="UP000192796">
    <property type="component" value="Unassembled WGS sequence"/>
</dbReference>